<evidence type="ECO:0000313" key="2">
    <source>
        <dbReference type="Proteomes" id="UP000308267"/>
    </source>
</evidence>
<dbReference type="Proteomes" id="UP000308267">
    <property type="component" value="Unassembled WGS sequence"/>
</dbReference>
<feature type="non-terminal residue" evidence="1">
    <location>
        <position position="91"/>
    </location>
</feature>
<reference evidence="1 2" key="1">
    <citation type="journal article" date="2019" name="BMC Genomics">
        <title>New insights from Opisthorchis felineus genome: update on genomics of the epidemiologically important liver flukes.</title>
        <authorList>
            <person name="Ershov N.I."/>
            <person name="Mordvinov V.A."/>
            <person name="Prokhortchouk E.B."/>
            <person name="Pakharukova M.Y."/>
            <person name="Gunbin K.V."/>
            <person name="Ustyantsev K."/>
            <person name="Genaev M.A."/>
            <person name="Blinov A.G."/>
            <person name="Mazur A."/>
            <person name="Boulygina E."/>
            <person name="Tsygankova S."/>
            <person name="Khrameeva E."/>
            <person name="Chekanov N."/>
            <person name="Fan G."/>
            <person name="Xiao A."/>
            <person name="Zhang H."/>
            <person name="Xu X."/>
            <person name="Yang H."/>
            <person name="Solovyev V."/>
            <person name="Lee S.M."/>
            <person name="Liu X."/>
            <person name="Afonnikov D.A."/>
            <person name="Skryabin K.G."/>
        </authorList>
    </citation>
    <scope>NUCLEOTIDE SEQUENCE [LARGE SCALE GENOMIC DNA]</scope>
    <source>
        <strain evidence="1">AK-0245</strain>
        <tissue evidence="1">Whole organism</tissue>
    </source>
</reference>
<accession>A0A4S2M112</accession>
<comment type="caution">
    <text evidence="1">The sequence shown here is derived from an EMBL/GenBank/DDBJ whole genome shotgun (WGS) entry which is preliminary data.</text>
</comment>
<protein>
    <submittedName>
        <fullName evidence="1">Uncharacterized protein</fullName>
    </submittedName>
</protein>
<name>A0A4S2M112_OPIFE</name>
<organism evidence="1 2">
    <name type="scientific">Opisthorchis felineus</name>
    <dbReference type="NCBI Taxonomy" id="147828"/>
    <lineage>
        <taxon>Eukaryota</taxon>
        <taxon>Metazoa</taxon>
        <taxon>Spiralia</taxon>
        <taxon>Lophotrochozoa</taxon>
        <taxon>Platyhelminthes</taxon>
        <taxon>Trematoda</taxon>
        <taxon>Digenea</taxon>
        <taxon>Opisthorchiida</taxon>
        <taxon>Opisthorchiata</taxon>
        <taxon>Opisthorchiidae</taxon>
        <taxon>Opisthorchis</taxon>
    </lineage>
</organism>
<sequence>MKLLEGIYIPPFVFTHSSEDIRVNPTELSGCIEFFHQCSVVTSKLNISNIMSSFEETWAILRELELYLNVSNTCIGFSSFFSVPLQSLIII</sequence>
<keyword evidence="2" id="KW-1185">Reference proteome</keyword>
<proteinExistence type="predicted"/>
<gene>
    <name evidence="1" type="ORF">CRM22_003469</name>
</gene>
<evidence type="ECO:0000313" key="1">
    <source>
        <dbReference type="EMBL" id="TGZ69915.1"/>
    </source>
</evidence>
<dbReference type="EMBL" id="SJOL01005710">
    <property type="protein sequence ID" value="TGZ69915.1"/>
    <property type="molecule type" value="Genomic_DNA"/>
</dbReference>
<dbReference type="AlphaFoldDB" id="A0A4S2M112"/>